<evidence type="ECO:0000313" key="4">
    <source>
        <dbReference type="Proteomes" id="UP001319861"/>
    </source>
</evidence>
<name>A0ABM7PWN0_SINCY</name>
<dbReference type="PRINTS" id="PR00080">
    <property type="entry name" value="SDRFAMILY"/>
</dbReference>
<dbReference type="CDD" id="cd08937">
    <property type="entry name" value="DHB_DH-like_SDR_c"/>
    <property type="match status" value="1"/>
</dbReference>
<comment type="similarity">
    <text evidence="1 2">Belongs to the short-chain dehydrogenases/reductases (SDR) family.</text>
</comment>
<dbReference type="InterPro" id="IPR002347">
    <property type="entry name" value="SDR_fam"/>
</dbReference>
<organism evidence="3 4">
    <name type="scientific">Sinomonas cyclohexanicum</name>
    <name type="common">Corynebacterium cyclohexanicum</name>
    <dbReference type="NCBI Taxonomy" id="322009"/>
    <lineage>
        <taxon>Bacteria</taxon>
        <taxon>Bacillati</taxon>
        <taxon>Actinomycetota</taxon>
        <taxon>Actinomycetes</taxon>
        <taxon>Micrococcales</taxon>
        <taxon>Micrococcaceae</taxon>
        <taxon>Sinomonas</taxon>
    </lineage>
</organism>
<dbReference type="Gene3D" id="3.40.50.720">
    <property type="entry name" value="NAD(P)-binding Rossmann-like Domain"/>
    <property type="match status" value="1"/>
</dbReference>
<evidence type="ECO:0000256" key="1">
    <source>
        <dbReference type="ARBA" id="ARBA00006484"/>
    </source>
</evidence>
<gene>
    <name evidence="3" type="primary">benD</name>
    <name evidence="3" type="ORF">SCMU_25440</name>
</gene>
<dbReference type="Pfam" id="PF00106">
    <property type="entry name" value="adh_short"/>
    <property type="match status" value="1"/>
</dbReference>
<dbReference type="InterPro" id="IPR047686">
    <property type="entry name" value="BenD"/>
</dbReference>
<dbReference type="PROSITE" id="PS00061">
    <property type="entry name" value="ADH_SHORT"/>
    <property type="match status" value="1"/>
</dbReference>
<dbReference type="EMBL" id="AP024525">
    <property type="protein sequence ID" value="BCT76702.1"/>
    <property type="molecule type" value="Genomic_DNA"/>
</dbReference>
<dbReference type="NCBIfam" id="NF009463">
    <property type="entry name" value="PRK12823.1"/>
    <property type="match status" value="1"/>
</dbReference>
<proteinExistence type="inferred from homology"/>
<dbReference type="PANTHER" id="PTHR42760">
    <property type="entry name" value="SHORT-CHAIN DEHYDROGENASES/REDUCTASES FAMILY MEMBER"/>
    <property type="match status" value="1"/>
</dbReference>
<dbReference type="InterPro" id="IPR020904">
    <property type="entry name" value="Sc_DH/Rdtase_CS"/>
</dbReference>
<dbReference type="Proteomes" id="UP001319861">
    <property type="component" value="Chromosome"/>
</dbReference>
<keyword evidence="4" id="KW-1185">Reference proteome</keyword>
<dbReference type="PANTHER" id="PTHR42760:SF123">
    <property type="entry name" value="OXIDOREDUCTASE"/>
    <property type="match status" value="1"/>
</dbReference>
<dbReference type="PRINTS" id="PR00081">
    <property type="entry name" value="GDHRDH"/>
</dbReference>
<dbReference type="NCBIfam" id="NF040811">
    <property type="entry name" value="BenD"/>
    <property type="match status" value="1"/>
</dbReference>
<dbReference type="RefSeq" id="WP_229229491.1">
    <property type="nucleotide sequence ID" value="NZ_AP024525.1"/>
</dbReference>
<evidence type="ECO:0000313" key="3">
    <source>
        <dbReference type="EMBL" id="BCT76702.1"/>
    </source>
</evidence>
<dbReference type="InterPro" id="IPR036291">
    <property type="entry name" value="NAD(P)-bd_dom_sf"/>
</dbReference>
<dbReference type="SUPFAM" id="SSF51735">
    <property type="entry name" value="NAD(P)-binding Rossmann-fold domains"/>
    <property type="match status" value="1"/>
</dbReference>
<sequence>MTTAADRRPAVFAGRFEGRGVLVTGSAQGIGRAVAERIAAEGGEVTLVDRAALVHEVAGGIREAGGKAHSVTADLETYDGAVAAVDGSLAAAGHIDVVVNNVGGTIWAKPFEHYTSEEIEKEVRRSLFPTLWMCRAVLPHLIAQESGTIVNVSSVATRGVNRVPYAASKGGVRAITTALALEAAPHGVRVVATAPGGTEAPPRAVQRGPLPETEQEAAWYQQIVDQTVDSSLMKRYGTLAEQAAAICFLASDEASYITGTILPVAGGDLG</sequence>
<protein>
    <submittedName>
        <fullName evidence="3">1,6-dihydroxycyclohexa-2,4-diene-1-carboxylate dehydrogenase</fullName>
    </submittedName>
</protein>
<reference evidence="3 4" key="1">
    <citation type="journal article" date="2021" name="J. Biosci. Bioeng.">
        <title>Identification and characterization of a chc gene cluster responsible for the aromatization pathway of cyclohexanecarboxylate degradation in Sinomonas cyclohexanicum ATCC 51369.</title>
        <authorList>
            <person name="Yamamoto T."/>
            <person name="Hasegawa Y."/>
            <person name="Lau P.C.K."/>
            <person name="Iwaki H."/>
        </authorList>
    </citation>
    <scope>NUCLEOTIDE SEQUENCE [LARGE SCALE GENOMIC DNA]</scope>
    <source>
        <strain evidence="3 4">ATCC 51369</strain>
    </source>
</reference>
<evidence type="ECO:0000256" key="2">
    <source>
        <dbReference type="RuleBase" id="RU000363"/>
    </source>
</evidence>
<accession>A0ABM7PWN0</accession>